<feature type="compositionally biased region" description="Polar residues" evidence="2">
    <location>
        <begin position="138"/>
        <end position="154"/>
    </location>
</feature>
<protein>
    <recommendedName>
        <fullName evidence="3">C2H2-type domain-containing protein</fullName>
    </recommendedName>
</protein>
<feature type="compositionally biased region" description="Basic and acidic residues" evidence="2">
    <location>
        <begin position="335"/>
        <end position="352"/>
    </location>
</feature>
<keyword evidence="1" id="KW-0862">Zinc</keyword>
<dbReference type="Gene3D" id="3.30.160.60">
    <property type="entry name" value="Classic Zinc Finger"/>
    <property type="match status" value="1"/>
</dbReference>
<feature type="compositionally biased region" description="Basic and acidic residues" evidence="2">
    <location>
        <begin position="10"/>
        <end position="19"/>
    </location>
</feature>
<evidence type="ECO:0000259" key="3">
    <source>
        <dbReference type="PROSITE" id="PS50157"/>
    </source>
</evidence>
<accession>A0A3D8T0Q0</accession>
<reference evidence="4 5" key="1">
    <citation type="journal article" date="2018" name="IMA Fungus">
        <title>IMA Genome-F 9: Draft genome sequence of Annulohypoxylon stygium, Aspergillus mulundensis, Berkeleyomyces basicola (syn. Thielaviopsis basicola), Ceratocystis smalleyi, two Cercospora beticola strains, Coleophoma cylindrospora, Fusarium fracticaudum, Phialophora cf. hyalina, and Morchella septimelata.</title>
        <authorList>
            <person name="Wingfield B.D."/>
            <person name="Bills G.F."/>
            <person name="Dong Y."/>
            <person name="Huang W."/>
            <person name="Nel W.J."/>
            <person name="Swalarsk-Parry B.S."/>
            <person name="Vaghefi N."/>
            <person name="Wilken P.M."/>
            <person name="An Z."/>
            <person name="de Beer Z.W."/>
            <person name="De Vos L."/>
            <person name="Chen L."/>
            <person name="Duong T.A."/>
            <person name="Gao Y."/>
            <person name="Hammerbacher A."/>
            <person name="Kikkert J.R."/>
            <person name="Li Y."/>
            <person name="Li H."/>
            <person name="Li K."/>
            <person name="Li Q."/>
            <person name="Liu X."/>
            <person name="Ma X."/>
            <person name="Naidoo K."/>
            <person name="Pethybridge S.J."/>
            <person name="Sun J."/>
            <person name="Steenkamp E.T."/>
            <person name="van der Nest M.A."/>
            <person name="van Wyk S."/>
            <person name="Wingfield M.J."/>
            <person name="Xiong C."/>
            <person name="Yue Q."/>
            <person name="Zhang X."/>
        </authorList>
    </citation>
    <scope>NUCLEOTIDE SEQUENCE [LARGE SCALE GENOMIC DNA]</scope>
    <source>
        <strain evidence="4 5">BP5796</strain>
    </source>
</reference>
<evidence type="ECO:0000256" key="2">
    <source>
        <dbReference type="SAM" id="MobiDB-lite"/>
    </source>
</evidence>
<organism evidence="4 5">
    <name type="scientific">Coleophoma crateriformis</name>
    <dbReference type="NCBI Taxonomy" id="565419"/>
    <lineage>
        <taxon>Eukaryota</taxon>
        <taxon>Fungi</taxon>
        <taxon>Dikarya</taxon>
        <taxon>Ascomycota</taxon>
        <taxon>Pezizomycotina</taxon>
        <taxon>Leotiomycetes</taxon>
        <taxon>Helotiales</taxon>
        <taxon>Dermateaceae</taxon>
        <taxon>Coleophoma</taxon>
    </lineage>
</organism>
<dbReference type="EMBL" id="PDLN01000002">
    <property type="protein sequence ID" value="RDW92001.1"/>
    <property type="molecule type" value="Genomic_DNA"/>
</dbReference>
<evidence type="ECO:0000256" key="1">
    <source>
        <dbReference type="PROSITE-ProRule" id="PRU00042"/>
    </source>
</evidence>
<dbReference type="AlphaFoldDB" id="A0A3D8T0Q0"/>
<dbReference type="OrthoDB" id="3536438at2759"/>
<dbReference type="GO" id="GO:0008270">
    <property type="term" value="F:zinc ion binding"/>
    <property type="evidence" value="ECO:0007669"/>
    <property type="project" value="UniProtKB-KW"/>
</dbReference>
<feature type="compositionally biased region" description="Polar residues" evidence="2">
    <location>
        <begin position="298"/>
        <end position="313"/>
    </location>
</feature>
<comment type="caution">
    <text evidence="4">The sequence shown here is derived from an EMBL/GenBank/DDBJ whole genome shotgun (WGS) entry which is preliminary data.</text>
</comment>
<dbReference type="Proteomes" id="UP000256328">
    <property type="component" value="Unassembled WGS sequence"/>
</dbReference>
<dbReference type="InterPro" id="IPR013087">
    <property type="entry name" value="Znf_C2H2_type"/>
</dbReference>
<sequence length="522" mass="58525">MSDFEEPPEENARWHDAPHQQKPQSSTYFHALEALPTQRAIPWRKGKELPPEKALKSARVQVRSGCILSIKGQPIEPKCDHCAQSSSRLTHCIALPNWFHGACAACVMRARGSQCTLRTAAEDTRSRLLEMMNAQLSDQDTTANTPRESGNTIEDSPDRTVVGGASLVDQNNVHVDPDAVNTAAYGAFRNRPDGVTEFERKGGSYYIYGGEVYCRVARGRDRNNSTLLCHTATRFSCKQKLMFHIKSQHRNEWDLMQENRLNKPGKKSYAEMKAAEKHFSTQLALIRQALPSPGKNWSIRQPRSPYQNNVQSSAKRKRPSLEMPEGFTLSPGAVCDDRGSSGFEDVRDEGRRQSKRRPALTRQKDAATWSRPVTEKGSTLEALASRFQPQHEEQPYRCHICNKLLGCRDMLNRHIRVSHQGFGRRHYVNRSDQEIRIPESSVQARTPASHLGAVAAQTGAMAAVPDAIPSRLVEPPMSLIDTLPRKHQRNIYGIMSGLQAGIGHLQKELDNLKKILGIESDE</sequence>
<dbReference type="InterPro" id="IPR022190">
    <property type="entry name" value="DUF3716"/>
</dbReference>
<keyword evidence="5" id="KW-1185">Reference proteome</keyword>
<feature type="domain" description="C2H2-type" evidence="3">
    <location>
        <begin position="396"/>
        <end position="421"/>
    </location>
</feature>
<dbReference type="SUPFAM" id="SSF57667">
    <property type="entry name" value="beta-beta-alpha zinc fingers"/>
    <property type="match status" value="1"/>
</dbReference>
<keyword evidence="1" id="KW-0479">Metal-binding</keyword>
<dbReference type="PROSITE" id="PS00028">
    <property type="entry name" value="ZINC_FINGER_C2H2_1"/>
    <property type="match status" value="1"/>
</dbReference>
<feature type="region of interest" description="Disordered" evidence="2">
    <location>
        <begin position="293"/>
        <end position="375"/>
    </location>
</feature>
<proteinExistence type="predicted"/>
<keyword evidence="1" id="KW-0863">Zinc-finger</keyword>
<name>A0A3D8T0Q0_9HELO</name>
<feature type="region of interest" description="Disordered" evidence="2">
    <location>
        <begin position="1"/>
        <end position="23"/>
    </location>
</feature>
<dbReference type="InterPro" id="IPR036236">
    <property type="entry name" value="Znf_C2H2_sf"/>
</dbReference>
<dbReference type="Pfam" id="PF12511">
    <property type="entry name" value="DUF3716"/>
    <property type="match status" value="1"/>
</dbReference>
<evidence type="ECO:0000313" key="4">
    <source>
        <dbReference type="EMBL" id="RDW92001.1"/>
    </source>
</evidence>
<gene>
    <name evidence="4" type="ORF">BP5796_01395</name>
</gene>
<dbReference type="PROSITE" id="PS50157">
    <property type="entry name" value="ZINC_FINGER_C2H2_2"/>
    <property type="match status" value="1"/>
</dbReference>
<feature type="region of interest" description="Disordered" evidence="2">
    <location>
        <begin position="138"/>
        <end position="157"/>
    </location>
</feature>
<evidence type="ECO:0000313" key="5">
    <source>
        <dbReference type="Proteomes" id="UP000256328"/>
    </source>
</evidence>